<gene>
    <name evidence="1" type="ORF">BDR25DRAFT_361940</name>
</gene>
<proteinExistence type="predicted"/>
<dbReference type="EMBL" id="MU003539">
    <property type="protein sequence ID" value="KAF2464194.1"/>
    <property type="molecule type" value="Genomic_DNA"/>
</dbReference>
<organism evidence="1 2">
    <name type="scientific">Lindgomyces ingoldianus</name>
    <dbReference type="NCBI Taxonomy" id="673940"/>
    <lineage>
        <taxon>Eukaryota</taxon>
        <taxon>Fungi</taxon>
        <taxon>Dikarya</taxon>
        <taxon>Ascomycota</taxon>
        <taxon>Pezizomycotina</taxon>
        <taxon>Dothideomycetes</taxon>
        <taxon>Pleosporomycetidae</taxon>
        <taxon>Pleosporales</taxon>
        <taxon>Lindgomycetaceae</taxon>
        <taxon>Lindgomyces</taxon>
    </lineage>
</organism>
<keyword evidence="2" id="KW-1185">Reference proteome</keyword>
<comment type="caution">
    <text evidence="1">The sequence shown here is derived from an EMBL/GenBank/DDBJ whole genome shotgun (WGS) entry which is preliminary data.</text>
</comment>
<dbReference type="Proteomes" id="UP000799755">
    <property type="component" value="Unassembled WGS sequence"/>
</dbReference>
<evidence type="ECO:0000313" key="2">
    <source>
        <dbReference type="Proteomes" id="UP000799755"/>
    </source>
</evidence>
<sequence>MENTVSTLGSTESYVTGGYPNADIVTLKSLHLKSEINCSLYLVRIQILHLVEDSNFGIASVFFYNKSLLSQLMLSTRVYLLSFLPWPPGIVIVIIPRIQRPTRFSQLSSSVSGTGVSFLDMTNDLLRGTTGFLIVFRSRKRKFYLRLLTLLTFSEISSMADEESLFGFINTATYSPSSLPQLSVLLLSKNVVPLRNTYTQCHHSTRLLRPSLKAFVSRSSNFRPMPPASDLLTSQLTVEPSDRVARSSTSRRLPQKSELAKDKAASARNEVSGLANLTKTPSQQPRRIF</sequence>
<reference evidence="1" key="1">
    <citation type="journal article" date="2020" name="Stud. Mycol.">
        <title>101 Dothideomycetes genomes: a test case for predicting lifestyles and emergence of pathogens.</title>
        <authorList>
            <person name="Haridas S."/>
            <person name="Albert R."/>
            <person name="Binder M."/>
            <person name="Bloem J."/>
            <person name="Labutti K."/>
            <person name="Salamov A."/>
            <person name="Andreopoulos B."/>
            <person name="Baker S."/>
            <person name="Barry K."/>
            <person name="Bills G."/>
            <person name="Bluhm B."/>
            <person name="Cannon C."/>
            <person name="Castanera R."/>
            <person name="Culley D."/>
            <person name="Daum C."/>
            <person name="Ezra D."/>
            <person name="Gonzalez J."/>
            <person name="Henrissat B."/>
            <person name="Kuo A."/>
            <person name="Liang C."/>
            <person name="Lipzen A."/>
            <person name="Lutzoni F."/>
            <person name="Magnuson J."/>
            <person name="Mondo S."/>
            <person name="Nolan M."/>
            <person name="Ohm R."/>
            <person name="Pangilinan J."/>
            <person name="Park H.-J."/>
            <person name="Ramirez L."/>
            <person name="Alfaro M."/>
            <person name="Sun H."/>
            <person name="Tritt A."/>
            <person name="Yoshinaga Y."/>
            <person name="Zwiers L.-H."/>
            <person name="Turgeon B."/>
            <person name="Goodwin S."/>
            <person name="Spatafora J."/>
            <person name="Crous P."/>
            <person name="Grigoriev I."/>
        </authorList>
    </citation>
    <scope>NUCLEOTIDE SEQUENCE</scope>
    <source>
        <strain evidence="1">ATCC 200398</strain>
    </source>
</reference>
<name>A0ACB6QB46_9PLEO</name>
<protein>
    <submittedName>
        <fullName evidence="1">Uncharacterized protein</fullName>
    </submittedName>
</protein>
<evidence type="ECO:0000313" key="1">
    <source>
        <dbReference type="EMBL" id="KAF2464194.1"/>
    </source>
</evidence>
<accession>A0ACB6QB46</accession>